<evidence type="ECO:0000313" key="2">
    <source>
        <dbReference type="Proteomes" id="UP001589797"/>
    </source>
</evidence>
<proteinExistence type="predicted"/>
<dbReference type="InterPro" id="IPR019853">
    <property type="entry name" value="GldB-like"/>
</dbReference>
<dbReference type="Pfam" id="PF25594">
    <property type="entry name" value="GldB_lipo"/>
    <property type="match status" value="1"/>
</dbReference>
<protein>
    <submittedName>
        <fullName evidence="1">Gliding motility lipoprotein GldB</fullName>
    </submittedName>
</protein>
<dbReference type="NCBIfam" id="TIGR03514">
    <property type="entry name" value="GldB_lipo"/>
    <property type="match status" value="1"/>
</dbReference>
<reference evidence="1 2" key="1">
    <citation type="submission" date="2024-09" db="EMBL/GenBank/DDBJ databases">
        <authorList>
            <person name="Sun Q."/>
            <person name="Mori K."/>
        </authorList>
    </citation>
    <scope>NUCLEOTIDE SEQUENCE [LARGE SCALE GENOMIC DNA]</scope>
    <source>
        <strain evidence="1 2">CCM 7650</strain>
    </source>
</reference>
<comment type="caution">
    <text evidence="1">The sequence shown here is derived from an EMBL/GenBank/DDBJ whole genome shotgun (WGS) entry which is preliminary data.</text>
</comment>
<dbReference type="PROSITE" id="PS51257">
    <property type="entry name" value="PROKAR_LIPOPROTEIN"/>
    <property type="match status" value="1"/>
</dbReference>
<dbReference type="EMBL" id="JBHLWI010000017">
    <property type="protein sequence ID" value="MFC0262518.1"/>
    <property type="molecule type" value="Genomic_DNA"/>
</dbReference>
<organism evidence="1 2">
    <name type="scientific">Fontibacter flavus</name>
    <dbReference type="NCBI Taxonomy" id="654838"/>
    <lineage>
        <taxon>Bacteria</taxon>
        <taxon>Pseudomonadati</taxon>
        <taxon>Bacteroidota</taxon>
        <taxon>Cytophagia</taxon>
        <taxon>Cytophagales</taxon>
        <taxon>Cyclobacteriaceae</taxon>
        <taxon>Fontibacter</taxon>
    </lineage>
</organism>
<keyword evidence="1" id="KW-0449">Lipoprotein</keyword>
<dbReference type="RefSeq" id="WP_382386967.1">
    <property type="nucleotide sequence ID" value="NZ_JBHLWI010000017.1"/>
</dbReference>
<dbReference type="Proteomes" id="UP001589797">
    <property type="component" value="Unassembled WGS sequence"/>
</dbReference>
<accession>A0ABV6FRM6</accession>
<sequence>MHSRRIVSLSFLSVFLIFFSCKKETQDCLLDPEILAVNVDLKIERLEDKFYQAKSKEEFLALLEEFPEFADNFLQFDLYESKEVFAEELLLANKDTLMMDLYAEVKNHYQDISKLEEELITAFKHIKYYFPEFKIPKVYTFVTGFGSDIYIDKDILVIGLDYYLPFEHRFQPPDLPQYMTKRYQEEYIVPMVVMAISAQFNQTNMSQNTLLAEMIYYGKSYHFTKSMLPCTPDGLIIGYSPEEVSACFDNEEFIWSYFVENDLLFITNPFEIRKYIGEAPTTDEISPDAPGRIGRWLGWNIVDDYRFNNQLSLPELMLEADTEKIFRRSGYKPRR</sequence>
<evidence type="ECO:0000313" key="1">
    <source>
        <dbReference type="EMBL" id="MFC0262518.1"/>
    </source>
</evidence>
<name>A0ABV6FRM6_9BACT</name>
<keyword evidence="2" id="KW-1185">Reference proteome</keyword>
<gene>
    <name evidence="1" type="primary">gldB</name>
    <name evidence="1" type="ORF">ACFFIP_07455</name>
</gene>